<organism evidence="3 4">
    <name type="scientific">Ktedonospora formicarum</name>
    <dbReference type="NCBI Taxonomy" id="2778364"/>
    <lineage>
        <taxon>Bacteria</taxon>
        <taxon>Bacillati</taxon>
        <taxon>Chloroflexota</taxon>
        <taxon>Ktedonobacteria</taxon>
        <taxon>Ktedonobacterales</taxon>
        <taxon>Ktedonobacteraceae</taxon>
        <taxon>Ktedonospora</taxon>
    </lineage>
</organism>
<proteinExistence type="predicted"/>
<dbReference type="RefSeq" id="WP_220197173.1">
    <property type="nucleotide sequence ID" value="NZ_BNJF01000003.1"/>
</dbReference>
<name>A0A8J3IAW1_9CHLR</name>
<feature type="transmembrane region" description="Helical" evidence="2">
    <location>
        <begin position="30"/>
        <end position="51"/>
    </location>
</feature>
<feature type="compositionally biased region" description="Low complexity" evidence="1">
    <location>
        <begin position="78"/>
        <end position="100"/>
    </location>
</feature>
<sequence>MPKNGSNAPKKHPIRKGLKKLGLWFWDHKVLSLVFIFIPVGVLIAAMVTALTPAPRGTSETSDTSSGVVIVGTPTPDTSVEVVESPTPSVSASSAPETPTYPGSREVCFEFKIEYSVFRGEISGVDKPSMQLYDAGIKRGEQEHNSSVWNFRDNATDDVQIKTYTSGDLVTVASLSNLDIGDFNLCATVGEDSLYAVKGNAQFDGNELTDPVVSLNGPTGDNHPGKAGANLRYDYTEPLPLKGSVFLRVKDGGKGNASVELKLDALHN</sequence>
<keyword evidence="2" id="KW-0472">Membrane</keyword>
<dbReference type="EMBL" id="BNJF01000003">
    <property type="protein sequence ID" value="GHO47949.1"/>
    <property type="molecule type" value="Genomic_DNA"/>
</dbReference>
<comment type="caution">
    <text evidence="3">The sequence shown here is derived from an EMBL/GenBank/DDBJ whole genome shotgun (WGS) entry which is preliminary data.</text>
</comment>
<dbReference type="AlphaFoldDB" id="A0A8J3IAW1"/>
<protein>
    <submittedName>
        <fullName evidence="3">Uncharacterized protein</fullName>
    </submittedName>
</protein>
<reference evidence="3" key="1">
    <citation type="submission" date="2020-10" db="EMBL/GenBank/DDBJ databases">
        <title>Taxonomic study of unclassified bacteria belonging to the class Ktedonobacteria.</title>
        <authorList>
            <person name="Yabe S."/>
            <person name="Wang C.M."/>
            <person name="Zheng Y."/>
            <person name="Sakai Y."/>
            <person name="Cavaletti L."/>
            <person name="Monciardini P."/>
            <person name="Donadio S."/>
        </authorList>
    </citation>
    <scope>NUCLEOTIDE SEQUENCE</scope>
    <source>
        <strain evidence="3">SOSP1-1</strain>
    </source>
</reference>
<evidence type="ECO:0000256" key="2">
    <source>
        <dbReference type="SAM" id="Phobius"/>
    </source>
</evidence>
<gene>
    <name evidence="3" type="ORF">KSX_61120</name>
</gene>
<evidence type="ECO:0000313" key="3">
    <source>
        <dbReference type="EMBL" id="GHO47949.1"/>
    </source>
</evidence>
<keyword evidence="4" id="KW-1185">Reference proteome</keyword>
<evidence type="ECO:0000256" key="1">
    <source>
        <dbReference type="SAM" id="MobiDB-lite"/>
    </source>
</evidence>
<evidence type="ECO:0000313" key="4">
    <source>
        <dbReference type="Proteomes" id="UP000612362"/>
    </source>
</evidence>
<keyword evidence="2" id="KW-1133">Transmembrane helix</keyword>
<keyword evidence="2" id="KW-0812">Transmembrane</keyword>
<dbReference type="Proteomes" id="UP000612362">
    <property type="component" value="Unassembled WGS sequence"/>
</dbReference>
<accession>A0A8J3IAW1</accession>
<feature type="region of interest" description="Disordered" evidence="1">
    <location>
        <begin position="75"/>
        <end position="101"/>
    </location>
</feature>